<sequence>MKKCFPILICCKLRNNSAGLSHRVQTLPYQLNKQFGANCRSLWRHLTSQVLMLDLDIIKYQSFTSAAAQRTIAINLVQFRKSRNVIYIQQYFFVFLLKFFLRLQQGEFNSKTNQEKNKAQTSHNHIINNISSLKLLRMTFHAAGMYLHREMNLQHHSSCINLSHDARHTTRRVIPFSIAKPFFEAHSRMKVELYRLGERLEWLDGQLALGQDV</sequence>
<proteinExistence type="predicted"/>
<dbReference type="AlphaFoldDB" id="V6LES6"/>
<protein>
    <submittedName>
        <fullName evidence="1">Uncharacterized protein</fullName>
    </submittedName>
</protein>
<gene>
    <name evidence="1" type="ORF">SS50377_17635</name>
</gene>
<dbReference type="EMBL" id="KI546155">
    <property type="protein sequence ID" value="EST42768.1"/>
    <property type="molecule type" value="Genomic_DNA"/>
</dbReference>
<accession>V6LES6</accession>
<name>V6LES6_9EUKA</name>
<reference evidence="1" key="1">
    <citation type="journal article" date="2014" name="PLoS Genet.">
        <title>The Genome of Spironucleus salmonicida Highlights a Fish Pathogen Adapted to Fluctuating Environments.</title>
        <authorList>
            <person name="Xu F."/>
            <person name="Jerlstrom-Hultqvist J."/>
            <person name="Einarsson E."/>
            <person name="Astvaldsson A."/>
            <person name="Svard S.G."/>
            <person name="Andersson J.O."/>
        </authorList>
    </citation>
    <scope>NUCLEOTIDE SEQUENCE</scope>
</reference>
<evidence type="ECO:0000313" key="1">
    <source>
        <dbReference type="EMBL" id="EST42768.1"/>
    </source>
</evidence>
<dbReference type="VEuPathDB" id="GiardiaDB:SS50377_28488"/>
<organism evidence="1">
    <name type="scientific">Spironucleus salmonicida</name>
    <dbReference type="NCBI Taxonomy" id="348837"/>
    <lineage>
        <taxon>Eukaryota</taxon>
        <taxon>Metamonada</taxon>
        <taxon>Diplomonadida</taxon>
        <taxon>Hexamitidae</taxon>
        <taxon>Hexamitinae</taxon>
        <taxon>Spironucleus</taxon>
    </lineage>
</organism>